<sequence length="298" mass="33192">MAGMYGVSAYQQTNRSWETNHTGVNRAASSSSGTDQANQTKESNAAKVETKGWSPIDTSSSLVPRKTEYGNTIGNVQLSEKAADYLDKLKSKFHNMEFITVSKDMKAQVQQNAAAYGNANKMVVLIDDEKLERMATDESYRKKYEGIIAMSQSKMDAAKNSLASTGASVKNFGMSVDSNGKESFFATVEKSGDLQKKRIEKKAAEKKEQKIKDKKKAEKKAQEERIQKAKEKKAEKADTNDEDKEEIESANDKEYVTFEANSMDELLSKVRTYTYNSASSRVMTDSEKMLGTQVDYKG</sequence>
<feature type="compositionally biased region" description="Polar residues" evidence="1">
    <location>
        <begin position="16"/>
        <end position="43"/>
    </location>
</feature>
<name>A0A1H9RDX5_BUTFI</name>
<reference evidence="2 3" key="1">
    <citation type="submission" date="2016-10" db="EMBL/GenBank/DDBJ databases">
        <authorList>
            <person name="de Groot N.N."/>
        </authorList>
    </citation>
    <scope>NUCLEOTIDE SEQUENCE [LARGE SCALE GENOMIC DNA]</scope>
    <source>
        <strain evidence="2 3">AR40</strain>
    </source>
</reference>
<dbReference type="EMBL" id="FOGJ01000009">
    <property type="protein sequence ID" value="SER71081.1"/>
    <property type="molecule type" value="Genomic_DNA"/>
</dbReference>
<organism evidence="2 3">
    <name type="scientific">Butyrivibrio fibrisolvens</name>
    <dbReference type="NCBI Taxonomy" id="831"/>
    <lineage>
        <taxon>Bacteria</taxon>
        <taxon>Bacillati</taxon>
        <taxon>Bacillota</taxon>
        <taxon>Clostridia</taxon>
        <taxon>Lachnospirales</taxon>
        <taxon>Lachnospiraceae</taxon>
        <taxon>Butyrivibrio</taxon>
    </lineage>
</organism>
<feature type="region of interest" description="Disordered" evidence="1">
    <location>
        <begin position="196"/>
        <end position="252"/>
    </location>
</feature>
<gene>
    <name evidence="2" type="ORF">SAMN04487884_109133</name>
</gene>
<dbReference type="OrthoDB" id="1778707at2"/>
<evidence type="ECO:0000313" key="2">
    <source>
        <dbReference type="EMBL" id="SER71081.1"/>
    </source>
</evidence>
<dbReference type="InterPro" id="IPR046097">
    <property type="entry name" value="DUF6033"/>
</dbReference>
<feature type="compositionally biased region" description="Basic and acidic residues" evidence="1">
    <location>
        <begin position="196"/>
        <end position="239"/>
    </location>
</feature>
<dbReference type="RefSeq" id="WP_081357014.1">
    <property type="nucleotide sequence ID" value="NZ_FOGJ01000009.1"/>
</dbReference>
<protein>
    <submittedName>
        <fullName evidence="2">Uncharacterized protein</fullName>
    </submittedName>
</protein>
<dbReference type="AlphaFoldDB" id="A0A1H9RDX5"/>
<dbReference type="Pfam" id="PF19498">
    <property type="entry name" value="DUF6033"/>
    <property type="match status" value="1"/>
</dbReference>
<feature type="compositionally biased region" description="Acidic residues" evidence="1">
    <location>
        <begin position="240"/>
        <end position="249"/>
    </location>
</feature>
<feature type="region of interest" description="Disordered" evidence="1">
    <location>
        <begin position="16"/>
        <end position="59"/>
    </location>
</feature>
<evidence type="ECO:0000256" key="1">
    <source>
        <dbReference type="SAM" id="MobiDB-lite"/>
    </source>
</evidence>
<accession>A0A1H9RDX5</accession>
<dbReference type="Proteomes" id="UP000182584">
    <property type="component" value="Unassembled WGS sequence"/>
</dbReference>
<evidence type="ECO:0000313" key="3">
    <source>
        <dbReference type="Proteomes" id="UP000182584"/>
    </source>
</evidence>
<proteinExistence type="predicted"/>